<reference evidence="9 10" key="1">
    <citation type="submission" date="2018-08" db="EMBL/GenBank/DDBJ databases">
        <authorList>
            <person name="Laetsch R D."/>
            <person name="Stevens L."/>
            <person name="Kumar S."/>
            <person name="Blaxter L. M."/>
        </authorList>
    </citation>
    <scope>NUCLEOTIDE SEQUENCE [LARGE SCALE GENOMIC DNA]</scope>
</reference>
<comment type="catalytic activity">
    <reaction evidence="2">
        <text>a 1,2-diacyl-sn-glycero-3-phospho-(1D-myo-inositol-3-phosphate) + H2O = a 1,2-diacyl-sn-glycero-3-phospho-(1D-myo-inositol) + phosphate</text>
        <dbReference type="Rhea" id="RHEA:12316"/>
        <dbReference type="ChEBI" id="CHEBI:15377"/>
        <dbReference type="ChEBI" id="CHEBI:43474"/>
        <dbReference type="ChEBI" id="CHEBI:57880"/>
        <dbReference type="ChEBI" id="CHEBI:58088"/>
        <dbReference type="EC" id="3.1.3.64"/>
    </reaction>
    <physiologicalReaction direction="left-to-right" evidence="2">
        <dbReference type="Rhea" id="RHEA:12317"/>
    </physiologicalReaction>
</comment>
<comment type="catalytic activity">
    <reaction evidence="3">
        <text>a 1,2-diacyl-sn-glycero-3-phospho-(1D-myo-inositol 4-phosphate) + H2O = a 1,2-diacyl-sn-glycero-3-phospho-(1D-myo-inositol) + phosphate</text>
        <dbReference type="Rhea" id="RHEA:55652"/>
        <dbReference type="ChEBI" id="CHEBI:15377"/>
        <dbReference type="ChEBI" id="CHEBI:43474"/>
        <dbReference type="ChEBI" id="CHEBI:57880"/>
        <dbReference type="ChEBI" id="CHEBI:58178"/>
    </reaction>
    <physiologicalReaction direction="left-to-right" evidence="3">
        <dbReference type="Rhea" id="RHEA:55653"/>
    </physiologicalReaction>
</comment>
<dbReference type="EC" id="3.1.3.64" evidence="1"/>
<sequence>MPESPSVTFDPRSCYVNDAMRRLEASNKSQFAHLKPMDEPTEIYEQLNLCIFPERFCLEPRGRDGGSVSDTYLEIDRNTGKLDLIRNVEKPILIHDAEVKVIYGIVGIVRIVSGNALIAITKANLKGVLTGHEIWAITETEIIPYEKSTLHLTEKQIWYNRHFTDMIQLVLSTGGFYFSRTYDLSHSAQWLAENATPVFKRLSMMDRSDERFVWNRYLSAPLTAVPELFRYALPIIHGFFDINRCIVNGHVFQLCLISRRSIYRAGTRFYMRGVSPHGHSANYVETEQLVEYDKDNDSKQKYLTSLVQIRGSIPLFWSQRPNLHWQPEPVLNPVDDQTEAFKRHMIMQRDIYGGKHVIVNLVNQEGREKRVGGELDRVVISTNLDFVRLNAFDFHKECRPLNWGRLDILKKQLRGEITEFGFFASSINSAQQMCKQKGFFRTNCMDCLDRTNVVQSMLAKESLKDQLSYMKIIGNGFEVDSYPELSATFKRIWADNGDECSRQYAGTGALKADYTRFGKRTFFGAWNDCVNAFTRYFRNNFADGYRQDAINLFLGNFRVDPSNLPATLETTVLSFDYHGGAIIGAIFAAAMIILCILVAENTTATIFWLVIFMALMLFIFINGEEFVNKPLLKMD</sequence>
<dbReference type="Pfam" id="PF02383">
    <property type="entry name" value="Syja_N"/>
    <property type="match status" value="1"/>
</dbReference>
<feature type="transmembrane region" description="Helical" evidence="7">
    <location>
        <begin position="577"/>
        <end position="599"/>
    </location>
</feature>
<feature type="transmembrane region" description="Helical" evidence="7">
    <location>
        <begin position="606"/>
        <end position="623"/>
    </location>
</feature>
<dbReference type="GO" id="GO:0046856">
    <property type="term" value="P:phosphatidylinositol dephosphorylation"/>
    <property type="evidence" value="ECO:0007669"/>
    <property type="project" value="TreeGrafter"/>
</dbReference>
<evidence type="ECO:0000256" key="7">
    <source>
        <dbReference type="SAM" id="Phobius"/>
    </source>
</evidence>
<evidence type="ECO:0000259" key="8">
    <source>
        <dbReference type="PROSITE" id="PS50275"/>
    </source>
</evidence>
<dbReference type="GO" id="GO:0043812">
    <property type="term" value="F:phosphatidylinositol-4-phosphate phosphatase activity"/>
    <property type="evidence" value="ECO:0007669"/>
    <property type="project" value="TreeGrafter"/>
</dbReference>
<gene>
    <name evidence="9" type="ORF">NLS_LOCUS6447</name>
</gene>
<protein>
    <recommendedName>
        <fullName evidence="4">Phosphatidylinositol-3-phosphatase SAC1</fullName>
        <ecNumber evidence="1">3.1.3.64</ecNumber>
    </recommendedName>
    <alternativeName>
        <fullName evidence="6">Phosphatidylinositol-4-phosphate phosphatase</fullName>
    </alternativeName>
    <alternativeName>
        <fullName evidence="5">Suppressor of actin mutations 1-like protein</fullName>
    </alternativeName>
</protein>
<evidence type="ECO:0000256" key="6">
    <source>
        <dbReference type="ARBA" id="ARBA00041911"/>
    </source>
</evidence>
<proteinExistence type="predicted"/>
<keyword evidence="10" id="KW-1185">Reference proteome</keyword>
<dbReference type="GO" id="GO:0005783">
    <property type="term" value="C:endoplasmic reticulum"/>
    <property type="evidence" value="ECO:0007669"/>
    <property type="project" value="TreeGrafter"/>
</dbReference>
<organism evidence="9 10">
    <name type="scientific">Litomosoides sigmodontis</name>
    <name type="common">Filarial nematode worm</name>
    <dbReference type="NCBI Taxonomy" id="42156"/>
    <lineage>
        <taxon>Eukaryota</taxon>
        <taxon>Metazoa</taxon>
        <taxon>Ecdysozoa</taxon>
        <taxon>Nematoda</taxon>
        <taxon>Chromadorea</taxon>
        <taxon>Rhabditida</taxon>
        <taxon>Spirurina</taxon>
        <taxon>Spiruromorpha</taxon>
        <taxon>Filarioidea</taxon>
        <taxon>Onchocercidae</taxon>
        <taxon>Litomosoides</taxon>
    </lineage>
</organism>
<evidence type="ECO:0000256" key="5">
    <source>
        <dbReference type="ARBA" id="ARBA00041396"/>
    </source>
</evidence>
<dbReference type="EMBL" id="UYRX01000568">
    <property type="protein sequence ID" value="VDK83974.1"/>
    <property type="molecule type" value="Genomic_DNA"/>
</dbReference>
<dbReference type="STRING" id="42156.A0A3P6V0K8"/>
<dbReference type="PANTHER" id="PTHR45662">
    <property type="entry name" value="PHOSPHATIDYLINOSITIDE PHOSPHATASE SAC1"/>
    <property type="match status" value="1"/>
</dbReference>
<dbReference type="PROSITE" id="PS50275">
    <property type="entry name" value="SAC"/>
    <property type="match status" value="1"/>
</dbReference>
<keyword evidence="7" id="KW-0812">Transmembrane</keyword>
<dbReference type="PANTHER" id="PTHR45662:SF2">
    <property type="entry name" value="PHOSPHATIDYLINOSITOL-3-PHOSPHATASE SAC1"/>
    <property type="match status" value="1"/>
</dbReference>
<dbReference type="Proteomes" id="UP000277928">
    <property type="component" value="Unassembled WGS sequence"/>
</dbReference>
<keyword evidence="7" id="KW-1133">Transmembrane helix</keyword>
<evidence type="ECO:0000313" key="10">
    <source>
        <dbReference type="Proteomes" id="UP000277928"/>
    </source>
</evidence>
<keyword evidence="7" id="KW-0472">Membrane</keyword>
<dbReference type="AlphaFoldDB" id="A0A3P6V0K8"/>
<evidence type="ECO:0000256" key="3">
    <source>
        <dbReference type="ARBA" id="ARBA00036807"/>
    </source>
</evidence>
<dbReference type="OrthoDB" id="405996at2759"/>
<dbReference type="InterPro" id="IPR002013">
    <property type="entry name" value="SAC_dom"/>
</dbReference>
<accession>A0A3P6V0K8</accession>
<dbReference type="GO" id="GO:0004438">
    <property type="term" value="F:phosphatidylinositol-3-phosphate phosphatase activity"/>
    <property type="evidence" value="ECO:0007669"/>
    <property type="project" value="UniProtKB-EC"/>
</dbReference>
<dbReference type="OMA" id="ITKAQPV"/>
<evidence type="ECO:0000256" key="1">
    <source>
        <dbReference type="ARBA" id="ARBA00013038"/>
    </source>
</evidence>
<evidence type="ECO:0000256" key="4">
    <source>
        <dbReference type="ARBA" id="ARBA00040795"/>
    </source>
</evidence>
<evidence type="ECO:0000256" key="2">
    <source>
        <dbReference type="ARBA" id="ARBA00036631"/>
    </source>
</evidence>
<name>A0A3P6V0K8_LITSI</name>
<evidence type="ECO:0000313" key="9">
    <source>
        <dbReference type="EMBL" id="VDK83974.1"/>
    </source>
</evidence>
<feature type="domain" description="SAC" evidence="8">
    <location>
        <begin position="167"/>
        <end position="506"/>
    </location>
</feature>